<evidence type="ECO:0008006" key="9">
    <source>
        <dbReference type="Google" id="ProtNLM"/>
    </source>
</evidence>
<dbReference type="KEGG" id="psoj:PHYSODRAFT_292774"/>
<dbReference type="InterPro" id="IPR012337">
    <property type="entry name" value="RNaseH-like_sf"/>
</dbReference>
<dbReference type="GO" id="GO:0005634">
    <property type="term" value="C:nucleus"/>
    <property type="evidence" value="ECO:0007669"/>
    <property type="project" value="UniProtKB-SubCell"/>
</dbReference>
<dbReference type="EMBL" id="JH159176">
    <property type="protein sequence ID" value="EGZ04697.1"/>
    <property type="molecule type" value="Genomic_DNA"/>
</dbReference>
<sequence>MNEWGLPIEKCVKYLRDGASNGVKACELLNVDSMSCLAHYLHLIVGCEMVKKKSDKTSKAMMAAAKSDEDIDAALEQIACEEIEAFIEESCAATWADLDKLRRVVEIFRKLAVYFSRPVLVPQTDCATRWNCTHAMLLRMLELRTALDDFFGHVARTREFSDAKFEQPTAELWLVIRCLVVGEKYPTLVMAVPVLRTIERKIKDEEMFEAITRSVGNEAFVPRVKTLMQSVRRTYVTLFTERFKEKLPMELLWISAPDPRSAELKHLNHEEAKTAIAHLKAAVFEMGKDIRATQSTSEEDTRVAKDSSRPPSAAKKNVAWLTEVFSGGTERYVEEAPTVADDKLKDECDSQVRQYLGDAHGTRVTTDALQWWSTRRGK</sequence>
<dbReference type="RefSeq" id="XP_009539897.1">
    <property type="nucleotide sequence ID" value="XM_009541602.1"/>
</dbReference>
<evidence type="ECO:0000256" key="5">
    <source>
        <dbReference type="ARBA" id="ARBA00023242"/>
    </source>
</evidence>
<evidence type="ECO:0000256" key="6">
    <source>
        <dbReference type="SAM" id="MobiDB-lite"/>
    </source>
</evidence>
<feature type="region of interest" description="Disordered" evidence="6">
    <location>
        <begin position="290"/>
        <end position="314"/>
    </location>
</feature>
<dbReference type="SUPFAM" id="SSF53098">
    <property type="entry name" value="Ribonuclease H-like"/>
    <property type="match status" value="1"/>
</dbReference>
<protein>
    <recommendedName>
        <fullName evidence="9">HAT C-terminal dimerisation domain-containing protein</fullName>
    </recommendedName>
</protein>
<reference evidence="7 8" key="1">
    <citation type="journal article" date="2006" name="Science">
        <title>Phytophthora genome sequences uncover evolutionary origins and mechanisms of pathogenesis.</title>
        <authorList>
            <person name="Tyler B.M."/>
            <person name="Tripathy S."/>
            <person name="Zhang X."/>
            <person name="Dehal P."/>
            <person name="Jiang R.H."/>
            <person name="Aerts A."/>
            <person name="Arredondo F.D."/>
            <person name="Baxter L."/>
            <person name="Bensasson D."/>
            <person name="Beynon J.L."/>
            <person name="Chapman J."/>
            <person name="Damasceno C.M."/>
            <person name="Dorrance A.E."/>
            <person name="Dou D."/>
            <person name="Dickerman A.W."/>
            <person name="Dubchak I.L."/>
            <person name="Garbelotto M."/>
            <person name="Gijzen M."/>
            <person name="Gordon S.G."/>
            <person name="Govers F."/>
            <person name="Grunwald N.J."/>
            <person name="Huang W."/>
            <person name="Ivors K.L."/>
            <person name="Jones R.W."/>
            <person name="Kamoun S."/>
            <person name="Krampis K."/>
            <person name="Lamour K.H."/>
            <person name="Lee M.K."/>
            <person name="McDonald W.H."/>
            <person name="Medina M."/>
            <person name="Meijer H.J."/>
            <person name="Nordberg E.K."/>
            <person name="Maclean D.J."/>
            <person name="Ospina-Giraldo M.D."/>
            <person name="Morris P.F."/>
            <person name="Phuntumart V."/>
            <person name="Putnam N.H."/>
            <person name="Rash S."/>
            <person name="Rose J.K."/>
            <person name="Sakihama Y."/>
            <person name="Salamov A.A."/>
            <person name="Savidor A."/>
            <person name="Scheuring C.F."/>
            <person name="Smith B.M."/>
            <person name="Sobral B.W."/>
            <person name="Terry A."/>
            <person name="Torto-Alalibo T.A."/>
            <person name="Win J."/>
            <person name="Xu Z."/>
            <person name="Zhang H."/>
            <person name="Grigoriev I.V."/>
            <person name="Rokhsar D.S."/>
            <person name="Boore J.L."/>
        </authorList>
    </citation>
    <scope>NUCLEOTIDE SEQUENCE [LARGE SCALE GENOMIC DNA]</scope>
    <source>
        <strain evidence="7 8">P6497</strain>
    </source>
</reference>
<keyword evidence="4" id="KW-0862">Zinc</keyword>
<dbReference type="AlphaFoldDB" id="G5AIJ6"/>
<feature type="compositionally biased region" description="Basic and acidic residues" evidence="6">
    <location>
        <begin position="299"/>
        <end position="308"/>
    </location>
</feature>
<proteinExistence type="predicted"/>
<accession>G5AIJ6</accession>
<keyword evidence="2" id="KW-0479">Metal-binding</keyword>
<evidence type="ECO:0000256" key="3">
    <source>
        <dbReference type="ARBA" id="ARBA00022771"/>
    </source>
</evidence>
<dbReference type="Proteomes" id="UP000002640">
    <property type="component" value="Unassembled WGS sequence"/>
</dbReference>
<evidence type="ECO:0000313" key="8">
    <source>
        <dbReference type="Proteomes" id="UP000002640"/>
    </source>
</evidence>
<keyword evidence="5" id="KW-0539">Nucleus</keyword>
<keyword evidence="3" id="KW-0863">Zinc-finger</keyword>
<evidence type="ECO:0000313" key="7">
    <source>
        <dbReference type="EMBL" id="EGZ04697.1"/>
    </source>
</evidence>
<organism evidence="7 8">
    <name type="scientific">Phytophthora sojae (strain P6497)</name>
    <name type="common">Soybean stem and root rot agent</name>
    <name type="synonym">Phytophthora megasperma f. sp. glycines</name>
    <dbReference type="NCBI Taxonomy" id="1094619"/>
    <lineage>
        <taxon>Eukaryota</taxon>
        <taxon>Sar</taxon>
        <taxon>Stramenopiles</taxon>
        <taxon>Oomycota</taxon>
        <taxon>Peronosporomycetes</taxon>
        <taxon>Peronosporales</taxon>
        <taxon>Peronosporaceae</taxon>
        <taxon>Phytophthora</taxon>
    </lineage>
</organism>
<evidence type="ECO:0000256" key="2">
    <source>
        <dbReference type="ARBA" id="ARBA00022723"/>
    </source>
</evidence>
<dbReference type="PANTHER" id="PTHR46481">
    <property type="entry name" value="ZINC FINGER BED DOMAIN-CONTAINING PROTEIN 4"/>
    <property type="match status" value="1"/>
</dbReference>
<dbReference type="GeneID" id="20640889"/>
<dbReference type="GO" id="GO:0008270">
    <property type="term" value="F:zinc ion binding"/>
    <property type="evidence" value="ECO:0007669"/>
    <property type="project" value="UniProtKB-KW"/>
</dbReference>
<gene>
    <name evidence="7" type="ORF">PHYSODRAFT_292774</name>
</gene>
<name>G5AIJ6_PHYSP</name>
<dbReference type="PANTHER" id="PTHR46481:SF10">
    <property type="entry name" value="ZINC FINGER BED DOMAIN-CONTAINING PROTEIN 39"/>
    <property type="match status" value="1"/>
</dbReference>
<dbReference type="InParanoid" id="G5AIJ6"/>
<evidence type="ECO:0000256" key="1">
    <source>
        <dbReference type="ARBA" id="ARBA00004123"/>
    </source>
</evidence>
<dbReference type="InterPro" id="IPR052035">
    <property type="entry name" value="ZnF_BED_domain_contain"/>
</dbReference>
<comment type="subcellular location">
    <subcellularLocation>
        <location evidence="1">Nucleus</location>
    </subcellularLocation>
</comment>
<keyword evidence="8" id="KW-1185">Reference proteome</keyword>
<evidence type="ECO:0000256" key="4">
    <source>
        <dbReference type="ARBA" id="ARBA00022833"/>
    </source>
</evidence>